<dbReference type="PANTHER" id="PTHR42853">
    <property type="entry name" value="ACETYL-COENZYME A CARBOXYLASE CARBOXYL TRANSFERASE SUBUNIT ALPHA"/>
    <property type="match status" value="1"/>
</dbReference>
<dbReference type="Gene3D" id="3.90.226.10">
    <property type="entry name" value="2-enoyl-CoA Hydratase, Chain A, domain 1"/>
    <property type="match status" value="1"/>
</dbReference>
<proteinExistence type="inferred from homology"/>
<evidence type="ECO:0000256" key="2">
    <source>
        <dbReference type="ARBA" id="ARBA00022516"/>
    </source>
</evidence>
<reference evidence="12" key="1">
    <citation type="journal article" date="2014" name="Int. J. Syst. Evol. Microbiol.">
        <title>Complete genome of a new Firmicutes species belonging to the dominant human colonic microbiota ('Ruminococcus bicirculans') reveals two chromosomes and a selective capacity to utilize plant glucans.</title>
        <authorList>
            <consortium name="NISC Comparative Sequencing Program"/>
            <person name="Wegmann U."/>
            <person name="Louis P."/>
            <person name="Goesmann A."/>
            <person name="Henrissat B."/>
            <person name="Duncan S.H."/>
            <person name="Flint H.J."/>
        </authorList>
    </citation>
    <scope>NUCLEOTIDE SEQUENCE</scope>
    <source>
        <strain evidence="12">NBRC 108216</strain>
    </source>
</reference>
<comment type="pathway">
    <text evidence="1 10">Lipid metabolism; malonyl-CoA biosynthesis; malonyl-CoA from acetyl-CoA: step 1/1.</text>
</comment>
<keyword evidence="7 10" id="KW-0443">Lipid metabolism</keyword>
<evidence type="ECO:0000256" key="7">
    <source>
        <dbReference type="ARBA" id="ARBA00023098"/>
    </source>
</evidence>
<keyword evidence="3 10" id="KW-0808">Transferase</keyword>
<keyword evidence="8 10" id="KW-0275">Fatty acid biosynthesis</keyword>
<keyword evidence="10" id="KW-0963">Cytoplasm</keyword>
<dbReference type="InterPro" id="IPR029045">
    <property type="entry name" value="ClpP/crotonase-like_dom_sf"/>
</dbReference>
<keyword evidence="6 10" id="KW-0067">ATP-binding</keyword>
<evidence type="ECO:0000313" key="13">
    <source>
        <dbReference type="Proteomes" id="UP001161390"/>
    </source>
</evidence>
<evidence type="ECO:0000256" key="5">
    <source>
        <dbReference type="ARBA" id="ARBA00022832"/>
    </source>
</evidence>
<comment type="catalytic activity">
    <reaction evidence="9 10">
        <text>N(6)-carboxybiotinyl-L-lysyl-[protein] + acetyl-CoA = N(6)-biotinyl-L-lysyl-[protein] + malonyl-CoA</text>
        <dbReference type="Rhea" id="RHEA:54728"/>
        <dbReference type="Rhea" id="RHEA-COMP:10505"/>
        <dbReference type="Rhea" id="RHEA-COMP:10506"/>
        <dbReference type="ChEBI" id="CHEBI:57288"/>
        <dbReference type="ChEBI" id="CHEBI:57384"/>
        <dbReference type="ChEBI" id="CHEBI:83144"/>
        <dbReference type="ChEBI" id="CHEBI:83145"/>
        <dbReference type="EC" id="2.1.3.15"/>
    </reaction>
</comment>
<dbReference type="Pfam" id="PF03255">
    <property type="entry name" value="ACCA"/>
    <property type="match status" value="1"/>
</dbReference>
<sequence>MPGAQDGLHTRKGRYQAQMVQTYLDFERPVAELDKQAISLAETDATAAKDAEARAAVELKKLYAKLGSWQKTQVARHPGRPHFSDYIELLTTDYTPLAGDRQFGDDHALLGGPAKIRGRSVIVMGHEKGKDLDTRLKHNFGMARPEGYRKAVRLMELAERFNLPVISFVDTAGAYPGRGAEERGQAEAIARSIDKGLSLKVPFISIITGEGGSGGAVAIATADSVLMLEHSIYSVISPEGCASILWRDGARAEDAAKAMKITAQDLKKLGVIDGIIKEPVGGAHRTPDEAIKRVGAKIISELDILNALGTARLVDRRRDKFLKIGRALPVAKKS</sequence>
<accession>A0ABQ5V1C6</accession>
<keyword evidence="2 10" id="KW-0444">Lipid biosynthesis</keyword>
<comment type="caution">
    <text evidence="12">The sequence shown here is derived from an EMBL/GenBank/DDBJ whole genome shotgun (WGS) entry which is preliminary data.</text>
</comment>
<dbReference type="EC" id="2.1.3.15" evidence="10"/>
<dbReference type="NCBIfam" id="TIGR00513">
    <property type="entry name" value="accA"/>
    <property type="match status" value="1"/>
</dbReference>
<evidence type="ECO:0000259" key="11">
    <source>
        <dbReference type="PROSITE" id="PS50989"/>
    </source>
</evidence>
<protein>
    <recommendedName>
        <fullName evidence="10">Acetyl-coenzyme A carboxylase carboxyl transferase subunit alpha</fullName>
        <shortName evidence="10">ACCase subunit alpha</shortName>
        <shortName evidence="10">Acetyl-CoA carboxylase carboxyltransferase subunit alpha</shortName>
        <ecNumber evidence="10">2.1.3.15</ecNumber>
    </recommendedName>
</protein>
<dbReference type="NCBIfam" id="NF041504">
    <property type="entry name" value="AccA_sub"/>
    <property type="match status" value="1"/>
</dbReference>
<keyword evidence="4 10" id="KW-0547">Nucleotide-binding</keyword>
<reference evidence="12" key="2">
    <citation type="submission" date="2023-01" db="EMBL/GenBank/DDBJ databases">
        <title>Draft genome sequence of Algimonas porphyrae strain NBRC 108216.</title>
        <authorList>
            <person name="Sun Q."/>
            <person name="Mori K."/>
        </authorList>
    </citation>
    <scope>NUCLEOTIDE SEQUENCE</scope>
    <source>
        <strain evidence="12">NBRC 108216</strain>
    </source>
</reference>
<dbReference type="EMBL" id="BSNJ01000003">
    <property type="protein sequence ID" value="GLQ20747.1"/>
    <property type="molecule type" value="Genomic_DNA"/>
</dbReference>
<dbReference type="InterPro" id="IPR011763">
    <property type="entry name" value="COA_CT_C"/>
</dbReference>
<evidence type="ECO:0000256" key="4">
    <source>
        <dbReference type="ARBA" id="ARBA00022741"/>
    </source>
</evidence>
<dbReference type="InterPro" id="IPR001095">
    <property type="entry name" value="Acetyl_CoA_COase_a_su"/>
</dbReference>
<evidence type="ECO:0000256" key="8">
    <source>
        <dbReference type="ARBA" id="ARBA00023160"/>
    </source>
</evidence>
<dbReference type="PANTHER" id="PTHR42853:SF3">
    <property type="entry name" value="ACETYL-COENZYME A CARBOXYLASE CARBOXYL TRANSFERASE SUBUNIT ALPHA, CHLOROPLASTIC"/>
    <property type="match status" value="1"/>
</dbReference>
<name>A0ABQ5V1C6_9PROT</name>
<evidence type="ECO:0000256" key="3">
    <source>
        <dbReference type="ARBA" id="ARBA00022679"/>
    </source>
</evidence>
<evidence type="ECO:0000256" key="1">
    <source>
        <dbReference type="ARBA" id="ARBA00004956"/>
    </source>
</evidence>
<gene>
    <name evidence="10 12" type="primary">accA</name>
    <name evidence="12" type="ORF">GCM10007854_17020</name>
</gene>
<evidence type="ECO:0000313" key="12">
    <source>
        <dbReference type="EMBL" id="GLQ20747.1"/>
    </source>
</evidence>
<comment type="subunit">
    <text evidence="10">Acetyl-CoA carboxylase is a heterohexamer composed of biotin carboxyl carrier protein (AccB), biotin carboxylase (AccC) and two subunits each of ACCase subunit alpha (AccA) and ACCase subunit beta (AccD).</text>
</comment>
<dbReference type="PROSITE" id="PS50989">
    <property type="entry name" value="COA_CT_CTER"/>
    <property type="match status" value="1"/>
</dbReference>
<organism evidence="12 13">
    <name type="scientific">Algimonas porphyrae</name>
    <dbReference type="NCBI Taxonomy" id="1128113"/>
    <lineage>
        <taxon>Bacteria</taxon>
        <taxon>Pseudomonadati</taxon>
        <taxon>Pseudomonadota</taxon>
        <taxon>Alphaproteobacteria</taxon>
        <taxon>Maricaulales</taxon>
        <taxon>Robiginitomaculaceae</taxon>
        <taxon>Algimonas</taxon>
    </lineage>
</organism>
<comment type="subcellular location">
    <subcellularLocation>
        <location evidence="10">Cytoplasm</location>
    </subcellularLocation>
</comment>
<feature type="domain" description="CoA carboxyltransferase C-terminal" evidence="11">
    <location>
        <begin position="48"/>
        <end position="304"/>
    </location>
</feature>
<dbReference type="RefSeq" id="WP_284371575.1">
    <property type="nucleotide sequence ID" value="NZ_BSNJ01000003.1"/>
</dbReference>
<keyword evidence="5 10" id="KW-0276">Fatty acid metabolism</keyword>
<dbReference type="GO" id="GO:0016740">
    <property type="term" value="F:transferase activity"/>
    <property type="evidence" value="ECO:0007669"/>
    <property type="project" value="UniProtKB-KW"/>
</dbReference>
<evidence type="ECO:0000256" key="6">
    <source>
        <dbReference type="ARBA" id="ARBA00022840"/>
    </source>
</evidence>
<dbReference type="HAMAP" id="MF_00823">
    <property type="entry name" value="AcetylCoA_CT_alpha"/>
    <property type="match status" value="1"/>
</dbReference>
<comment type="similarity">
    <text evidence="10">Belongs to the AccA family.</text>
</comment>
<evidence type="ECO:0000256" key="9">
    <source>
        <dbReference type="ARBA" id="ARBA00049152"/>
    </source>
</evidence>
<dbReference type="PRINTS" id="PR01069">
    <property type="entry name" value="ACCCTRFRASEA"/>
</dbReference>
<comment type="function">
    <text evidence="10">Component of the acetyl coenzyme A carboxylase (ACC) complex. First, biotin carboxylase catalyzes the carboxylation of biotin on its carrier protein (BCCP) and then the CO(2) group is transferred by the carboxyltransferase to acetyl-CoA to form malonyl-CoA.</text>
</comment>
<dbReference type="NCBIfam" id="NF004344">
    <property type="entry name" value="PRK05724.1"/>
    <property type="match status" value="1"/>
</dbReference>
<dbReference type="SUPFAM" id="SSF52096">
    <property type="entry name" value="ClpP/crotonase"/>
    <property type="match status" value="1"/>
</dbReference>
<evidence type="ECO:0000256" key="10">
    <source>
        <dbReference type="HAMAP-Rule" id="MF_00823"/>
    </source>
</evidence>
<dbReference type="Proteomes" id="UP001161390">
    <property type="component" value="Unassembled WGS sequence"/>
</dbReference>
<keyword evidence="13" id="KW-1185">Reference proteome</keyword>